<accession>A0ACC1CLW0</accession>
<name>A0ACC1CLW0_9NEOP</name>
<keyword evidence="2" id="KW-1185">Reference proteome</keyword>
<sequence>MVTIIKNQLLKHLSRFTKNLSPEQISLSALRGSGELQDLTLDEELLTDLLELPGWVRLTSAKCNRVSFRIQWTKLKTVPILLNLDEVRIALEVCEEPRVMNLSASGAIPAPGKYSFIHKVIDGISVAVNHVQVDFNCDAFTSSVQISRVTVESRTPEGRKGDLRLTRIKSPDTGQLLIFKELEWQSARIEAKAHGASAANLPPLRLLLGNTHCRIVIKKRLSDCAVIGSRLAICPEPVAWALTDGQLRAMVACADALAAPVRRATRAATRAKALRKIEEPREQIQSRSASGERDILARMFAKHDVRETSYHLLAPRIDLHLCDDPGLGRSEKPSLASGGALQVTLVSMQADLFPYHKASDDRRHWRGYREAATPHSQWLSQALSSFCAELLESLDPRPLTPSNKANPSEKSEEVVSNGVTHKPVSNTQQSASNAPSTNTTSSQASPTRTRILQQLGKLMTTCLILRIDDFTVYKVSTGAKSREAPRPMVSAEKATLPGDAGLLHAELTFFYYPGDVCFPVPAPKMYVQLSPVRVSVEVNSVVWLGAFLPHVARAVQPQPQSKQEADNTAPSMYMDVRMEAIMPKIVLEAGSEHVSQQRDRPKELHLCTARATLTNVRESPRANTPGTRADLASIIAALRKAAPPRSQFPCSVEDMDPIHEQFIFHADNLDDIDRGTVTSPELLWRESRAVWCVRVEPLWADFVGARATNYKPAPLLDATPFTAWLCFEEGFSRIYMVGRTCGLAGLQLNHYQMLFLLRQLEKVSEMTAWLAHDANRQPDADEGSIVVGLVVPAVELTFVLPSNCPGQESSRDLDSVPLDSSSLQDLKMARGNCNNKHIKSENCLINSGSEVTMAPSMLDRDSGVLATTSVEVFSALPQPMEEMPPPSPGLSFGGFSSMRRGFTSLVTSIDSALTRDDTRSDAASTASSDSDRYVVVGLAAESPDDADMAFREFEHGRASSGVEVAAEVVERSSSPSDHSLTSSCRRRDVISTSTWRLNNIHIVHQSANGKSCLRLAADDLKADECNAIPWDEFQNKFSMRARAWTEPATDDSDELKPRETPRVAARLLRTELQRNVDEKGEPTGLAPFEELLEARVKELSVALNMSTALALAELIEDEIIAPPMPLEVLIEKVKLHLIEDRQTRSISSPPPQPLDIDLTTLRVTRDSLGVLYLGPPISTPSTIASPATPQPQPELEEARGEISRLNKENEELRKRLLTLSRIAEDNRELRAKVEEASVLRQCVHAAQQEAANLLADKQELLDAIRLLQEQLSGIRGKR</sequence>
<dbReference type="EMBL" id="CM034407">
    <property type="protein sequence ID" value="KAJ0172562.1"/>
    <property type="molecule type" value="Genomic_DNA"/>
</dbReference>
<proteinExistence type="predicted"/>
<comment type="caution">
    <text evidence="1">The sequence shown here is derived from an EMBL/GenBank/DDBJ whole genome shotgun (WGS) entry which is preliminary data.</text>
</comment>
<evidence type="ECO:0000313" key="1">
    <source>
        <dbReference type="EMBL" id="KAJ0172562.1"/>
    </source>
</evidence>
<reference evidence="1 2" key="1">
    <citation type="journal article" date="2021" name="Front. Genet.">
        <title>Chromosome-Level Genome Assembly Reveals Significant Gene Expansion in the Toll and IMD Signaling Pathways of Dendrolimus kikuchii.</title>
        <authorList>
            <person name="Zhou J."/>
            <person name="Wu P."/>
            <person name="Xiong Z."/>
            <person name="Liu N."/>
            <person name="Zhao N."/>
            <person name="Ji M."/>
            <person name="Qiu Y."/>
            <person name="Yang B."/>
        </authorList>
    </citation>
    <scope>NUCLEOTIDE SEQUENCE [LARGE SCALE GENOMIC DNA]</scope>
    <source>
        <strain evidence="1">Ann1</strain>
    </source>
</reference>
<dbReference type="Proteomes" id="UP000824533">
    <property type="component" value="Linkage Group LG21"/>
</dbReference>
<gene>
    <name evidence="1" type="ORF">K1T71_011701</name>
</gene>
<evidence type="ECO:0000313" key="2">
    <source>
        <dbReference type="Proteomes" id="UP000824533"/>
    </source>
</evidence>
<organism evidence="1 2">
    <name type="scientific">Dendrolimus kikuchii</name>
    <dbReference type="NCBI Taxonomy" id="765133"/>
    <lineage>
        <taxon>Eukaryota</taxon>
        <taxon>Metazoa</taxon>
        <taxon>Ecdysozoa</taxon>
        <taxon>Arthropoda</taxon>
        <taxon>Hexapoda</taxon>
        <taxon>Insecta</taxon>
        <taxon>Pterygota</taxon>
        <taxon>Neoptera</taxon>
        <taxon>Endopterygota</taxon>
        <taxon>Lepidoptera</taxon>
        <taxon>Glossata</taxon>
        <taxon>Ditrysia</taxon>
        <taxon>Bombycoidea</taxon>
        <taxon>Lasiocampidae</taxon>
        <taxon>Dendrolimus</taxon>
    </lineage>
</organism>
<protein>
    <submittedName>
        <fullName evidence="1">Uncharacterized protein</fullName>
    </submittedName>
</protein>